<dbReference type="GO" id="GO:0004315">
    <property type="term" value="F:3-oxoacyl-[acyl-carrier-protein] synthase activity"/>
    <property type="evidence" value="ECO:0007669"/>
    <property type="project" value="InterPro"/>
</dbReference>
<dbReference type="NCBIfam" id="TIGR00747">
    <property type="entry name" value="fabH"/>
    <property type="match status" value="1"/>
</dbReference>
<name>A0A4R6Q996_9FIRM</name>
<dbReference type="Proteomes" id="UP000295500">
    <property type="component" value="Unassembled WGS sequence"/>
</dbReference>
<dbReference type="GO" id="GO:0044550">
    <property type="term" value="P:secondary metabolite biosynthetic process"/>
    <property type="evidence" value="ECO:0007669"/>
    <property type="project" value="TreeGrafter"/>
</dbReference>
<evidence type="ECO:0000256" key="1">
    <source>
        <dbReference type="ARBA" id="ARBA00005189"/>
    </source>
</evidence>
<keyword evidence="7" id="KW-0443">Lipid metabolism</keyword>
<dbReference type="CDD" id="cd00830">
    <property type="entry name" value="KAS_III"/>
    <property type="match status" value="1"/>
</dbReference>
<keyword evidence="9" id="KW-0012">Acyltransferase</keyword>
<keyword evidence="5" id="KW-0808">Transferase</keyword>
<feature type="domain" description="Beta-ketoacyl-[acyl-carrier-protein] synthase III C-terminal" evidence="10">
    <location>
        <begin position="223"/>
        <end position="309"/>
    </location>
</feature>
<comment type="similarity">
    <text evidence="2">Belongs to the thiolase-like superfamily. FabH family.</text>
</comment>
<feature type="domain" description="Beta-ketoacyl-[acyl-carrier-protein] synthase III N-terminal" evidence="11">
    <location>
        <begin position="107"/>
        <end position="175"/>
    </location>
</feature>
<dbReference type="OrthoDB" id="9815506at2"/>
<evidence type="ECO:0000256" key="6">
    <source>
        <dbReference type="ARBA" id="ARBA00022832"/>
    </source>
</evidence>
<dbReference type="Gene3D" id="3.40.47.10">
    <property type="match status" value="1"/>
</dbReference>
<keyword evidence="8" id="KW-0275">Fatty acid biosynthesis</keyword>
<sequence length="309" mass="33377">MAGIRIKGFGRSHGECTVTNDDLADIVDTSDKWIREKTGIHSRYFARDLTNADMACVAAESALARANVPRERIGLLLVCTFTPDEATPSVACQVAGRLGLREDLMAMDLNGACTGFIYGCALADAMLAAGRAEYALIIGSEKISPLMDMRDRGTCVLFGDGAGAVVVSREEDGAFESIAGCDPDEDVLHCDRFDPAIRMKGQEVYRFAVSKIVECTDRMLGLTGTTAGDIDYYICHQANERIIDSAAGKTGIDRKKFFKNLYSYGNTSAASIPIALCEMYENHMLKDGMTVICTGFGAGLTYGSMMIKI</sequence>
<dbReference type="InterPro" id="IPR004655">
    <property type="entry name" value="FabH"/>
</dbReference>
<keyword evidence="3" id="KW-0963">Cytoplasm</keyword>
<dbReference type="InterPro" id="IPR013751">
    <property type="entry name" value="ACP_syn_III_N"/>
</dbReference>
<evidence type="ECO:0000256" key="3">
    <source>
        <dbReference type="ARBA" id="ARBA00022490"/>
    </source>
</evidence>
<dbReference type="RefSeq" id="WP_133527947.1">
    <property type="nucleotide sequence ID" value="NZ_CALCQM010000037.1"/>
</dbReference>
<dbReference type="PANTHER" id="PTHR34069">
    <property type="entry name" value="3-OXOACYL-[ACYL-CARRIER-PROTEIN] SYNTHASE 3"/>
    <property type="match status" value="1"/>
</dbReference>
<keyword evidence="4" id="KW-0444">Lipid biosynthesis</keyword>
<keyword evidence="6" id="KW-0276">Fatty acid metabolism</keyword>
<dbReference type="InterPro" id="IPR016039">
    <property type="entry name" value="Thiolase-like"/>
</dbReference>
<comment type="caution">
    <text evidence="12">The sequence shown here is derived from an EMBL/GenBank/DDBJ whole genome shotgun (WGS) entry which is preliminary data.</text>
</comment>
<dbReference type="AlphaFoldDB" id="A0A4R6Q996"/>
<dbReference type="EMBL" id="SNXO01000007">
    <property type="protein sequence ID" value="TDP58436.1"/>
    <property type="molecule type" value="Genomic_DNA"/>
</dbReference>
<reference evidence="12 13" key="1">
    <citation type="submission" date="2019-03" db="EMBL/GenBank/DDBJ databases">
        <title>Genomic Encyclopedia of Type Strains, Phase IV (KMG-IV): sequencing the most valuable type-strain genomes for metagenomic binning, comparative biology and taxonomic classification.</title>
        <authorList>
            <person name="Goeker M."/>
        </authorList>
    </citation>
    <scope>NUCLEOTIDE SEQUENCE [LARGE SCALE GENOMIC DNA]</scope>
    <source>
        <strain evidence="12 13">DSM 28287</strain>
    </source>
</reference>
<protein>
    <submittedName>
        <fullName evidence="12">3-oxoacyl-[acyl-carrier-protein] synthase-3</fullName>
    </submittedName>
</protein>
<dbReference type="GO" id="GO:0006633">
    <property type="term" value="P:fatty acid biosynthetic process"/>
    <property type="evidence" value="ECO:0007669"/>
    <property type="project" value="UniProtKB-KW"/>
</dbReference>
<keyword evidence="13" id="KW-1185">Reference proteome</keyword>
<accession>A0A4R6Q996</accession>
<dbReference type="NCBIfam" id="NF006829">
    <property type="entry name" value="PRK09352.1"/>
    <property type="match status" value="1"/>
</dbReference>
<evidence type="ECO:0000256" key="9">
    <source>
        <dbReference type="ARBA" id="ARBA00023315"/>
    </source>
</evidence>
<comment type="pathway">
    <text evidence="1">Lipid metabolism.</text>
</comment>
<proteinExistence type="inferred from homology"/>
<evidence type="ECO:0000256" key="7">
    <source>
        <dbReference type="ARBA" id="ARBA00023098"/>
    </source>
</evidence>
<evidence type="ECO:0000256" key="2">
    <source>
        <dbReference type="ARBA" id="ARBA00008642"/>
    </source>
</evidence>
<dbReference type="Pfam" id="PF08541">
    <property type="entry name" value="ACP_syn_III_C"/>
    <property type="match status" value="1"/>
</dbReference>
<dbReference type="SUPFAM" id="SSF53901">
    <property type="entry name" value="Thiolase-like"/>
    <property type="match status" value="1"/>
</dbReference>
<evidence type="ECO:0000259" key="11">
    <source>
        <dbReference type="Pfam" id="PF08545"/>
    </source>
</evidence>
<dbReference type="Pfam" id="PF08545">
    <property type="entry name" value="ACP_syn_III"/>
    <property type="match status" value="1"/>
</dbReference>
<evidence type="ECO:0000313" key="12">
    <source>
        <dbReference type="EMBL" id="TDP58436.1"/>
    </source>
</evidence>
<evidence type="ECO:0000256" key="5">
    <source>
        <dbReference type="ARBA" id="ARBA00022679"/>
    </source>
</evidence>
<dbReference type="InterPro" id="IPR013747">
    <property type="entry name" value="ACP_syn_III_C"/>
</dbReference>
<gene>
    <name evidence="12" type="ORF">EV211_10734</name>
</gene>
<evidence type="ECO:0000256" key="4">
    <source>
        <dbReference type="ARBA" id="ARBA00022516"/>
    </source>
</evidence>
<dbReference type="PANTHER" id="PTHR34069:SF2">
    <property type="entry name" value="BETA-KETOACYL-[ACYL-CARRIER-PROTEIN] SYNTHASE III"/>
    <property type="match status" value="1"/>
</dbReference>
<evidence type="ECO:0000313" key="13">
    <source>
        <dbReference type="Proteomes" id="UP000295500"/>
    </source>
</evidence>
<evidence type="ECO:0000256" key="8">
    <source>
        <dbReference type="ARBA" id="ARBA00023160"/>
    </source>
</evidence>
<organism evidence="12 13">
    <name type="scientific">Aminicella lysinilytica</name>
    <dbReference type="NCBI Taxonomy" id="433323"/>
    <lineage>
        <taxon>Bacteria</taxon>
        <taxon>Bacillati</taxon>
        <taxon>Bacillota</taxon>
        <taxon>Clostridia</taxon>
        <taxon>Peptostreptococcales</taxon>
        <taxon>Anaerovoracaceae</taxon>
        <taxon>Aminicella</taxon>
    </lineage>
</organism>
<evidence type="ECO:0000259" key="10">
    <source>
        <dbReference type="Pfam" id="PF08541"/>
    </source>
</evidence>